<accession>A0A6M3M9H8</accession>
<dbReference type="Pfam" id="PF13385">
    <property type="entry name" value="Laminin_G_3"/>
    <property type="match status" value="1"/>
</dbReference>
<evidence type="ECO:0000313" key="1">
    <source>
        <dbReference type="EMBL" id="QJB01559.1"/>
    </source>
</evidence>
<dbReference type="InterPro" id="IPR013320">
    <property type="entry name" value="ConA-like_dom_sf"/>
</dbReference>
<proteinExistence type="predicted"/>
<dbReference type="GO" id="GO:0030246">
    <property type="term" value="F:carbohydrate binding"/>
    <property type="evidence" value="ECO:0007669"/>
    <property type="project" value="UniProtKB-KW"/>
</dbReference>
<dbReference type="SUPFAM" id="SSF49899">
    <property type="entry name" value="Concanavalin A-like lectins/glucanases"/>
    <property type="match status" value="1"/>
</dbReference>
<dbReference type="AlphaFoldDB" id="A0A6M3M9H8"/>
<gene>
    <name evidence="1" type="ORF">MM171B02396_0006</name>
</gene>
<reference evidence="1" key="1">
    <citation type="submission" date="2020-03" db="EMBL/GenBank/DDBJ databases">
        <title>The deep terrestrial virosphere.</title>
        <authorList>
            <person name="Holmfeldt K."/>
            <person name="Nilsson E."/>
            <person name="Simone D."/>
            <person name="Lopez-Fernandez M."/>
            <person name="Wu X."/>
            <person name="de Brujin I."/>
            <person name="Lundin D."/>
            <person name="Andersson A."/>
            <person name="Bertilsson S."/>
            <person name="Dopson M."/>
        </authorList>
    </citation>
    <scope>NUCLEOTIDE SEQUENCE</scope>
    <source>
        <strain evidence="1">MM171B02396</strain>
    </source>
</reference>
<organism evidence="1">
    <name type="scientific">viral metagenome</name>
    <dbReference type="NCBI Taxonomy" id="1070528"/>
    <lineage>
        <taxon>unclassified sequences</taxon>
        <taxon>metagenomes</taxon>
        <taxon>organismal metagenomes</taxon>
    </lineage>
</organism>
<sequence length="284" mass="30747">MSFSGTNGYITKPKPRAIINPLHPLSRGLVGYWLFNEMSGSLANDISGNKNHGLITNIIPNIQGSGWGGNKFGSSLQLNGTDNYVDCGYNKSLDLTEDLTIGVIINPTTVANYRNIIGTATDRNDFTMPYDLSINTFNNVGLHLGTGSAIFTISTGSGTVPLNKNSHIIATVLGTTANIYLNGILKDTDTFVGTRQTLSKLLFGARVTNLYFWDGSIVVIYMYNRGISHSEVKQLNHDPFCNLLKAPLRRYSTFGWTGKINSVTNPAKVCGISVADINKISGVS</sequence>
<name>A0A6M3M9H8_9ZZZZ</name>
<dbReference type="EMBL" id="MT143714">
    <property type="protein sequence ID" value="QJB01559.1"/>
    <property type="molecule type" value="Genomic_DNA"/>
</dbReference>
<keyword evidence="1" id="KW-0430">Lectin</keyword>
<protein>
    <submittedName>
        <fullName evidence="1">Putative lectin/glucanase superfamily protein</fullName>
    </submittedName>
</protein>
<dbReference type="Gene3D" id="2.60.120.200">
    <property type="match status" value="1"/>
</dbReference>